<reference evidence="1 2" key="1">
    <citation type="submission" date="2019-10" db="EMBL/GenBank/DDBJ databases">
        <title>Description of Paenibacillus pedi sp. nov.</title>
        <authorList>
            <person name="Carlier A."/>
            <person name="Qi S."/>
        </authorList>
    </citation>
    <scope>NUCLEOTIDE SEQUENCE [LARGE SCALE GENOMIC DNA]</scope>
    <source>
        <strain evidence="1 2">LMG 31457</strain>
    </source>
</reference>
<dbReference type="EMBL" id="WHNZ01000030">
    <property type="protein sequence ID" value="NOV01346.1"/>
    <property type="molecule type" value="Genomic_DNA"/>
</dbReference>
<sequence length="145" mass="15596">MTARPLQGFDVSVTVVGVNGPALVGEFEEMSLNINSEAEAYMTLNSKMPIYLDGEVTLDGTLKRGYIDAGGAVKAAFDTSTLGPDIKFTQPRYVISADFNVPEKGLVGRYNLSQCIIDKIGLSFTKGKAVVNSDYSFKAEGIEEV</sequence>
<dbReference type="Gene3D" id="2.30.110.40">
    <property type="entry name" value="Phage tail tube protein"/>
    <property type="match status" value="1"/>
</dbReference>
<name>A0ABX1ZNG1_9BACL</name>
<evidence type="ECO:0008006" key="3">
    <source>
        <dbReference type="Google" id="ProtNLM"/>
    </source>
</evidence>
<gene>
    <name evidence="1" type="ORF">GC097_15115</name>
</gene>
<organism evidence="1 2">
    <name type="scientific">Paenibacillus planticolens</name>
    <dbReference type="NCBI Taxonomy" id="2654976"/>
    <lineage>
        <taxon>Bacteria</taxon>
        <taxon>Bacillati</taxon>
        <taxon>Bacillota</taxon>
        <taxon>Bacilli</taxon>
        <taxon>Bacillales</taxon>
        <taxon>Paenibacillaceae</taxon>
        <taxon>Paenibacillus</taxon>
    </lineage>
</organism>
<comment type="caution">
    <text evidence="1">The sequence shown here is derived from an EMBL/GenBank/DDBJ whole genome shotgun (WGS) entry which is preliminary data.</text>
</comment>
<dbReference type="InterPro" id="IPR038628">
    <property type="entry name" value="XkdM-like_sf"/>
</dbReference>
<dbReference type="Proteomes" id="UP000618579">
    <property type="component" value="Unassembled WGS sequence"/>
</dbReference>
<evidence type="ECO:0000313" key="1">
    <source>
        <dbReference type="EMBL" id="NOV01346.1"/>
    </source>
</evidence>
<keyword evidence="2" id="KW-1185">Reference proteome</keyword>
<proteinExistence type="predicted"/>
<protein>
    <recommendedName>
        <fullName evidence="3">Lipid/polyisoprenoid-binding YceI-like domain-containing protein</fullName>
    </recommendedName>
</protein>
<dbReference type="RefSeq" id="WP_171684166.1">
    <property type="nucleotide sequence ID" value="NZ_WHNZ01000030.1"/>
</dbReference>
<accession>A0ABX1ZNG1</accession>
<evidence type="ECO:0000313" key="2">
    <source>
        <dbReference type="Proteomes" id="UP000618579"/>
    </source>
</evidence>